<gene>
    <name evidence="1" type="ORF">OMS_01066</name>
</gene>
<dbReference type="Proteomes" id="UP000014210">
    <property type="component" value="Unassembled WGS sequence"/>
</dbReference>
<protein>
    <submittedName>
        <fullName evidence="1">Uncharacterized protein</fullName>
    </submittedName>
</protein>
<evidence type="ECO:0000313" key="1">
    <source>
        <dbReference type="EMBL" id="EOT34439.1"/>
    </source>
</evidence>
<reference evidence="1 2" key="1">
    <citation type="submission" date="2013-03" db="EMBL/GenBank/DDBJ databases">
        <title>The Genome Sequence of Enterococcus durans ATCC_6056 (Illumina only assembly).</title>
        <authorList>
            <consortium name="The Broad Institute Genomics Platform"/>
            <consortium name="The Broad Institute Genome Sequencing Center for Infectious Disease"/>
            <person name="Earl A."/>
            <person name="Russ C."/>
            <person name="Gilmore M."/>
            <person name="Surin D."/>
            <person name="Walker B."/>
            <person name="Young S."/>
            <person name="Zeng Q."/>
            <person name="Gargeya S."/>
            <person name="Fitzgerald M."/>
            <person name="Haas B."/>
            <person name="Abouelleil A."/>
            <person name="Allen A.W."/>
            <person name="Alvarado L."/>
            <person name="Arachchi H.M."/>
            <person name="Berlin A.M."/>
            <person name="Chapman S.B."/>
            <person name="Gainer-Dewar J."/>
            <person name="Goldberg J."/>
            <person name="Griggs A."/>
            <person name="Gujja S."/>
            <person name="Hansen M."/>
            <person name="Howarth C."/>
            <person name="Imamovic A."/>
            <person name="Ireland A."/>
            <person name="Larimer J."/>
            <person name="McCowan C."/>
            <person name="Murphy C."/>
            <person name="Pearson M."/>
            <person name="Poon T.W."/>
            <person name="Priest M."/>
            <person name="Roberts A."/>
            <person name="Saif S."/>
            <person name="Shea T."/>
            <person name="Sisk P."/>
            <person name="Sykes S."/>
            <person name="Wortman J."/>
            <person name="Nusbaum C."/>
            <person name="Birren B."/>
        </authorList>
    </citation>
    <scope>NUCLEOTIDE SEQUENCE [LARGE SCALE GENOMIC DNA]</scope>
    <source>
        <strain evidence="1 2">ATCC 6056</strain>
    </source>
</reference>
<keyword evidence="2" id="KW-1185">Reference proteome</keyword>
<accession>A0ABN0KSK7</accession>
<name>A0ABN0KSK7_9ENTE</name>
<proteinExistence type="predicted"/>
<dbReference type="EMBL" id="AHYU01000024">
    <property type="protein sequence ID" value="EOT34439.1"/>
    <property type="molecule type" value="Genomic_DNA"/>
</dbReference>
<evidence type="ECO:0000313" key="2">
    <source>
        <dbReference type="Proteomes" id="UP000014210"/>
    </source>
</evidence>
<comment type="caution">
    <text evidence="1">The sequence shown here is derived from an EMBL/GenBank/DDBJ whole genome shotgun (WGS) entry which is preliminary data.</text>
</comment>
<sequence length="94" mass="10665">MTERISLEKGAVEFSDANAPHPRIYELPPEEGRALLEKVQDSSVDKLPVDVEDLIVDTKDWGKINVRFVRPEGNVDKLPVPWCGLGIWQRSDPR</sequence>
<organism evidence="1 2">
    <name type="scientific">Enterococcus durans ATCC 6056</name>
    <dbReference type="NCBI Taxonomy" id="1140001"/>
    <lineage>
        <taxon>Bacteria</taxon>
        <taxon>Bacillati</taxon>
        <taxon>Bacillota</taxon>
        <taxon>Bacilli</taxon>
        <taxon>Lactobacillales</taxon>
        <taxon>Enterococcaceae</taxon>
        <taxon>Enterococcus</taxon>
    </lineage>
</organism>